<protein>
    <recommendedName>
        <fullName evidence="4">Protein kinase domain-containing protein</fullName>
    </recommendedName>
</protein>
<organism evidence="2 3">
    <name type="scientific">Dendrothele bispora (strain CBS 962.96)</name>
    <dbReference type="NCBI Taxonomy" id="1314807"/>
    <lineage>
        <taxon>Eukaryota</taxon>
        <taxon>Fungi</taxon>
        <taxon>Dikarya</taxon>
        <taxon>Basidiomycota</taxon>
        <taxon>Agaricomycotina</taxon>
        <taxon>Agaricomycetes</taxon>
        <taxon>Agaricomycetidae</taxon>
        <taxon>Agaricales</taxon>
        <taxon>Agaricales incertae sedis</taxon>
        <taxon>Dendrothele</taxon>
    </lineage>
</organism>
<dbReference type="SUPFAM" id="SSF56112">
    <property type="entry name" value="Protein kinase-like (PK-like)"/>
    <property type="match status" value="1"/>
</dbReference>
<evidence type="ECO:0000313" key="2">
    <source>
        <dbReference type="EMBL" id="THU97987.1"/>
    </source>
</evidence>
<name>A0A4S8M6Q9_DENBC</name>
<evidence type="ECO:0000313" key="3">
    <source>
        <dbReference type="Proteomes" id="UP000297245"/>
    </source>
</evidence>
<sequence length="585" mass="67640">MMAAECRRIGEAGFAKRQLERADSEAEPRRRQWADVAKIWEDEDVLIRDGTIGDSMRDAEIHMDALGSNREPFHPNSYPSPWPLVPFSTEPYKFQQIIPFRLLPEKLVVHDPFEVLSSTHLGSFDEGESNEWLSKPDKTYSYHLELLPDTIEAIEKDRQVTIKQRSENETVAIFESNDGFKSHRIRFSDSYSFQSNLSSGSNTIRITVPPSLPFPSSTPIAHLHLSPARSIGEGNHSYVYSAEWEVPRSIFVGWHICRRCVMIEAERIYLERKADPTMAESLGDIHVDNVPWYRPGVDSVEHCRHHSQEEKPESNEASSFSCPPTSLVSVIAKLSIQHDTHLANESKNYQRFPDWMSEHWSGLTFALPIRNLARCGAIVPSWYGYYVPDKEEKGAEEGEGGRKKGYLSPIMLMEDCGVPIVPEELTRKDIYACCSLLTRFHYHGWLHNSFASRNILISYGDHTFNPYRREREVAEAKNLMAITKEHKIQPYYGLDNENEEDLMKDNQKRFRLIDFGRTQWVGDLMGDGMKETLGYSEDEMPKEKELGRTYAEELFCASPTFKERWEKKRESEKEQINQMVNWYFC</sequence>
<dbReference type="InterPro" id="IPR011009">
    <property type="entry name" value="Kinase-like_dom_sf"/>
</dbReference>
<feature type="compositionally biased region" description="Basic and acidic residues" evidence="1">
    <location>
        <begin position="303"/>
        <end position="314"/>
    </location>
</feature>
<dbReference type="AlphaFoldDB" id="A0A4S8M6Q9"/>
<dbReference type="EMBL" id="ML179145">
    <property type="protein sequence ID" value="THU97987.1"/>
    <property type="molecule type" value="Genomic_DNA"/>
</dbReference>
<dbReference type="Proteomes" id="UP000297245">
    <property type="component" value="Unassembled WGS sequence"/>
</dbReference>
<proteinExistence type="predicted"/>
<accession>A0A4S8M6Q9</accession>
<keyword evidence="3" id="KW-1185">Reference proteome</keyword>
<feature type="region of interest" description="Disordered" evidence="1">
    <location>
        <begin position="303"/>
        <end position="322"/>
    </location>
</feature>
<evidence type="ECO:0000256" key="1">
    <source>
        <dbReference type="SAM" id="MobiDB-lite"/>
    </source>
</evidence>
<reference evidence="2 3" key="1">
    <citation type="journal article" date="2019" name="Nat. Ecol. Evol.">
        <title>Megaphylogeny resolves global patterns of mushroom evolution.</title>
        <authorList>
            <person name="Varga T."/>
            <person name="Krizsan K."/>
            <person name="Foldi C."/>
            <person name="Dima B."/>
            <person name="Sanchez-Garcia M."/>
            <person name="Sanchez-Ramirez S."/>
            <person name="Szollosi G.J."/>
            <person name="Szarkandi J.G."/>
            <person name="Papp V."/>
            <person name="Albert L."/>
            <person name="Andreopoulos W."/>
            <person name="Angelini C."/>
            <person name="Antonin V."/>
            <person name="Barry K.W."/>
            <person name="Bougher N.L."/>
            <person name="Buchanan P."/>
            <person name="Buyck B."/>
            <person name="Bense V."/>
            <person name="Catcheside P."/>
            <person name="Chovatia M."/>
            <person name="Cooper J."/>
            <person name="Damon W."/>
            <person name="Desjardin D."/>
            <person name="Finy P."/>
            <person name="Geml J."/>
            <person name="Haridas S."/>
            <person name="Hughes K."/>
            <person name="Justo A."/>
            <person name="Karasinski D."/>
            <person name="Kautmanova I."/>
            <person name="Kiss B."/>
            <person name="Kocsube S."/>
            <person name="Kotiranta H."/>
            <person name="LaButti K.M."/>
            <person name="Lechner B.E."/>
            <person name="Liimatainen K."/>
            <person name="Lipzen A."/>
            <person name="Lukacs Z."/>
            <person name="Mihaltcheva S."/>
            <person name="Morgado L.N."/>
            <person name="Niskanen T."/>
            <person name="Noordeloos M.E."/>
            <person name="Ohm R.A."/>
            <person name="Ortiz-Santana B."/>
            <person name="Ovrebo C."/>
            <person name="Racz N."/>
            <person name="Riley R."/>
            <person name="Savchenko A."/>
            <person name="Shiryaev A."/>
            <person name="Soop K."/>
            <person name="Spirin V."/>
            <person name="Szebenyi C."/>
            <person name="Tomsovsky M."/>
            <person name="Tulloss R.E."/>
            <person name="Uehling J."/>
            <person name="Grigoriev I.V."/>
            <person name="Vagvolgyi C."/>
            <person name="Papp T."/>
            <person name="Martin F.M."/>
            <person name="Miettinen O."/>
            <person name="Hibbett D.S."/>
            <person name="Nagy L.G."/>
        </authorList>
    </citation>
    <scope>NUCLEOTIDE SEQUENCE [LARGE SCALE GENOMIC DNA]</scope>
    <source>
        <strain evidence="2 3">CBS 962.96</strain>
    </source>
</reference>
<dbReference type="OrthoDB" id="5327923at2759"/>
<evidence type="ECO:0008006" key="4">
    <source>
        <dbReference type="Google" id="ProtNLM"/>
    </source>
</evidence>
<gene>
    <name evidence="2" type="ORF">K435DRAFT_47441</name>
</gene>